<sequence length="336" mass="38257">MVHIPSDFEAPVVPELGEFERELDLAILAVLPDGCKVNAIAVHGASHWALSHRIDTSLPDGTQQMYFLKVLTGKLGQEMAQGEYEGNKAIHAVIPRNVPRPVAHGTYTKNSDRHFFLSTFHEMEDEMPPAQQFVSVVAELHQKSVSPTGKFGFHVTTHAGNYPLQNSWCDSWEEFFVRQLKTEIIWERGVQGQNDEMDELYEAMFKNVIPRLLRPLQTGGRSIKPSLVHGDLWHGNVGVDMTSDEPILYDPCATYAHNEYDMTSWRAARYRTNRHHQTAYHKFVEISQPVEDCDDRNALYALRNNITVSAQWPANKSTRQLHVSLMIDLEPKVLIE</sequence>
<protein>
    <recommendedName>
        <fullName evidence="1">protein-ribulosamine 3-kinase</fullName>
        <ecNumber evidence="1">2.7.1.172</ecNumber>
    </recommendedName>
</protein>
<name>A0A2J6RZ90_HYAVF</name>
<evidence type="ECO:0000256" key="1">
    <source>
        <dbReference type="ARBA" id="ARBA00011961"/>
    </source>
</evidence>
<dbReference type="PANTHER" id="PTHR12149:SF8">
    <property type="entry name" value="PROTEIN-RIBULOSAMINE 3-KINASE"/>
    <property type="match status" value="1"/>
</dbReference>
<dbReference type="PANTHER" id="PTHR12149">
    <property type="entry name" value="FRUCTOSAMINE 3 KINASE-RELATED PROTEIN"/>
    <property type="match status" value="1"/>
</dbReference>
<evidence type="ECO:0000256" key="2">
    <source>
        <dbReference type="ARBA" id="ARBA00048655"/>
    </source>
</evidence>
<keyword evidence="4" id="KW-1185">Reference proteome</keyword>
<organism evidence="3 4">
    <name type="scientific">Hyaloscypha variabilis (strain UAMH 11265 / GT02V1 / F)</name>
    <name type="common">Meliniomyces variabilis</name>
    <dbReference type="NCBI Taxonomy" id="1149755"/>
    <lineage>
        <taxon>Eukaryota</taxon>
        <taxon>Fungi</taxon>
        <taxon>Dikarya</taxon>
        <taxon>Ascomycota</taxon>
        <taxon>Pezizomycotina</taxon>
        <taxon>Leotiomycetes</taxon>
        <taxon>Helotiales</taxon>
        <taxon>Hyaloscyphaceae</taxon>
        <taxon>Hyaloscypha</taxon>
        <taxon>Hyaloscypha variabilis</taxon>
    </lineage>
</organism>
<comment type="catalytic activity">
    <reaction evidence="2">
        <text>N(6)-D-ribulosyl-L-lysyl-[protein] + ATP = N(6)-(3-O-phospho-D-ribulosyl)-L-lysyl-[protein] + ADP + H(+)</text>
        <dbReference type="Rhea" id="RHEA:48432"/>
        <dbReference type="Rhea" id="RHEA-COMP:12103"/>
        <dbReference type="Rhea" id="RHEA-COMP:12104"/>
        <dbReference type="ChEBI" id="CHEBI:15378"/>
        <dbReference type="ChEBI" id="CHEBI:30616"/>
        <dbReference type="ChEBI" id="CHEBI:90418"/>
        <dbReference type="ChEBI" id="CHEBI:90420"/>
        <dbReference type="ChEBI" id="CHEBI:456216"/>
        <dbReference type="EC" id="2.7.1.172"/>
    </reaction>
    <physiologicalReaction direction="left-to-right" evidence="2">
        <dbReference type="Rhea" id="RHEA:48433"/>
    </physiologicalReaction>
</comment>
<proteinExistence type="predicted"/>
<accession>A0A2J6RZ90</accession>
<gene>
    <name evidence="3" type="ORF">L207DRAFT_510291</name>
</gene>
<evidence type="ECO:0000313" key="3">
    <source>
        <dbReference type="EMBL" id="PMD43817.1"/>
    </source>
</evidence>
<dbReference type="SUPFAM" id="SSF56112">
    <property type="entry name" value="Protein kinase-like (PK-like)"/>
    <property type="match status" value="1"/>
</dbReference>
<dbReference type="Gene3D" id="3.90.1200.10">
    <property type="match status" value="1"/>
</dbReference>
<dbReference type="Proteomes" id="UP000235786">
    <property type="component" value="Unassembled WGS sequence"/>
</dbReference>
<dbReference type="AlphaFoldDB" id="A0A2J6RZ90"/>
<dbReference type="Pfam" id="PF03881">
    <property type="entry name" value="Fructosamin_kin"/>
    <property type="match status" value="1"/>
</dbReference>
<dbReference type="EC" id="2.7.1.172" evidence="1"/>
<dbReference type="GO" id="GO:0102193">
    <property type="term" value="F:protein-ribulosamine 3-kinase activity"/>
    <property type="evidence" value="ECO:0007669"/>
    <property type="project" value="UniProtKB-EC"/>
</dbReference>
<reference evidence="3 4" key="1">
    <citation type="submission" date="2016-04" db="EMBL/GenBank/DDBJ databases">
        <title>A degradative enzymes factory behind the ericoid mycorrhizal symbiosis.</title>
        <authorList>
            <consortium name="DOE Joint Genome Institute"/>
            <person name="Martino E."/>
            <person name="Morin E."/>
            <person name="Grelet G."/>
            <person name="Kuo A."/>
            <person name="Kohler A."/>
            <person name="Daghino S."/>
            <person name="Barry K."/>
            <person name="Choi C."/>
            <person name="Cichocki N."/>
            <person name="Clum A."/>
            <person name="Copeland A."/>
            <person name="Hainaut M."/>
            <person name="Haridas S."/>
            <person name="Labutti K."/>
            <person name="Lindquist E."/>
            <person name="Lipzen A."/>
            <person name="Khouja H.-R."/>
            <person name="Murat C."/>
            <person name="Ohm R."/>
            <person name="Olson A."/>
            <person name="Spatafora J."/>
            <person name="Veneault-Fourrey C."/>
            <person name="Henrissat B."/>
            <person name="Grigoriev I."/>
            <person name="Martin F."/>
            <person name="Perotto S."/>
        </authorList>
    </citation>
    <scope>NUCLEOTIDE SEQUENCE [LARGE SCALE GENOMIC DNA]</scope>
    <source>
        <strain evidence="3 4">F</strain>
    </source>
</reference>
<dbReference type="InterPro" id="IPR011009">
    <property type="entry name" value="Kinase-like_dom_sf"/>
</dbReference>
<dbReference type="EMBL" id="KZ613942">
    <property type="protein sequence ID" value="PMD43817.1"/>
    <property type="molecule type" value="Genomic_DNA"/>
</dbReference>
<dbReference type="InterPro" id="IPR016477">
    <property type="entry name" value="Fructo-/Ketosamine-3-kinase"/>
</dbReference>
<dbReference type="OrthoDB" id="5772781at2759"/>
<evidence type="ECO:0000313" key="4">
    <source>
        <dbReference type="Proteomes" id="UP000235786"/>
    </source>
</evidence>